<dbReference type="Gene3D" id="2.170.130.10">
    <property type="entry name" value="TonB-dependent receptor, plug domain"/>
    <property type="match status" value="1"/>
</dbReference>
<keyword evidence="4" id="KW-0798">TonB box</keyword>
<protein>
    <submittedName>
        <fullName evidence="8">TonB-dependent receptor</fullName>
    </submittedName>
</protein>
<feature type="domain" description="TonB-dependent receptor plug" evidence="7">
    <location>
        <begin position="54"/>
        <end position="173"/>
    </location>
</feature>
<evidence type="ECO:0000256" key="2">
    <source>
        <dbReference type="ARBA" id="ARBA00023136"/>
    </source>
</evidence>
<evidence type="ECO:0000256" key="3">
    <source>
        <dbReference type="ARBA" id="ARBA00023237"/>
    </source>
</evidence>
<dbReference type="HOGENOM" id="CLU_010745_0_0_5"/>
<dbReference type="InterPro" id="IPR037066">
    <property type="entry name" value="Plug_dom_sf"/>
</dbReference>
<dbReference type="PANTHER" id="PTHR47234:SF2">
    <property type="entry name" value="TONB-DEPENDENT RECEPTOR"/>
    <property type="match status" value="1"/>
</dbReference>
<keyword evidence="8" id="KW-0675">Receptor</keyword>
<dbReference type="InterPro" id="IPR012910">
    <property type="entry name" value="Plug_dom"/>
</dbReference>
<evidence type="ECO:0000259" key="6">
    <source>
        <dbReference type="Pfam" id="PF00593"/>
    </source>
</evidence>
<comment type="subcellular location">
    <subcellularLocation>
        <location evidence="1 4">Cell outer membrane</location>
    </subcellularLocation>
</comment>
<dbReference type="Pfam" id="PF07715">
    <property type="entry name" value="Plug"/>
    <property type="match status" value="1"/>
</dbReference>
<dbReference type="EMBL" id="CP000747">
    <property type="protein sequence ID" value="ACG77164.1"/>
    <property type="molecule type" value="Genomic_DNA"/>
</dbReference>
<comment type="similarity">
    <text evidence="4">Belongs to the TonB-dependent receptor family.</text>
</comment>
<dbReference type="KEGG" id="pzu:PHZ_c0750"/>
<sequence length="1029" mass="110907">MNFSRNLLRTALLSSAAAAAALSMPTFAAAQTSEVGVDEVVVTGSRIRRPELTSVQPLQVITTERMEERGFTNVADALNDIPSVGVPISPVGDQGSFGVGRNFINIFNLGTNRTLTLVNGRRFVGGNPASIFTGAAAGGQVDLNVIPTGLVDRIETVQAGGSAVYGSDAIAGVINIITKQDYDGVEVDGRYGWSDGGYDDWRARITAGKNFLDGRLSLSGSYEYNETGQLGFVDRQRTAEQLTFALNPANTSGSDNIPGQVIWLNRRIPEVTTGGLPFQANTSSLGRLVTIASPSGGRVTAQFGPGGVLVPYDAGTFVQPSVASGGEGMNLAELSSLISPVKRHVATAFAKFDVTDNIRVNGEFFYSQFDAVEPYNQPIYNAPLFGGNSSMLRMSTANPFLPAATRAALLDPANGLAADAANPGERIFYLSRASVDIGNNKTSADGETFRGVLSVEGDFDFLDRNFFWNLAYIHGQSDGSFQSPNIIQTRFLQAIDVVRDASGAVVCRDPSNGCAPLNMFGDGAPSQAALDFIGVQFESEYKILQTVYEANFGGDILDLPAGPWSFAAGFEARYEKSDFNPNAPQEAGVGRSAAITALTGKFDTKEFYGETLLPIFGGDFTFPLLHRLEIEGAYRDVDHSQAGSGKAWSYGGRWYPIPDLMIRAQKSRSFRAPAITELFLPTATSFMTATDPCHQANINSGPNPAVRRANCEAAFTALGLPADYSLVSQIQQATVQGATSGNPDLQNEIGKQWSIGMVYQPSFVPGLSINFDWVNIRLEDAINNFTLTSILQVCYDSPGGNADACSRFDRGTAASGRPGQILGRDEAIGNGSNSIGPQTGYINAGYTNFEGFTAGVNYRIDFVDWLGGAFGNMWGGNPGRVDVDLDIFHVERQETSVTGLGFDLNRDHGEIGNAKWRAKLETSYSRDPVAIVWTTNWIDESRFNNDFTIETRYPLKVDEYFLHDLSVTVNLDALTDRFGMGVLNDARARFVVRNVFDTKPPHGATNSANAYGTYDFIGRYFQAGLTARF</sequence>
<evidence type="ECO:0000256" key="5">
    <source>
        <dbReference type="SAM" id="SignalP"/>
    </source>
</evidence>
<proteinExistence type="inferred from homology"/>
<dbReference type="GO" id="GO:0009279">
    <property type="term" value="C:cell outer membrane"/>
    <property type="evidence" value="ECO:0007669"/>
    <property type="project" value="UniProtKB-SubCell"/>
</dbReference>
<dbReference type="eggNOG" id="COG1629">
    <property type="taxonomic scope" value="Bacteria"/>
</dbReference>
<keyword evidence="2 4" id="KW-0472">Membrane</keyword>
<evidence type="ECO:0000313" key="8">
    <source>
        <dbReference type="EMBL" id="ACG77164.1"/>
    </source>
</evidence>
<keyword evidence="9" id="KW-1185">Reference proteome</keyword>
<dbReference type="InterPro" id="IPR000531">
    <property type="entry name" value="Beta-barrel_TonB"/>
</dbReference>
<dbReference type="Pfam" id="PF00593">
    <property type="entry name" value="TonB_dep_Rec_b-barrel"/>
    <property type="match status" value="1"/>
</dbReference>
<dbReference type="Gene3D" id="2.40.170.20">
    <property type="entry name" value="TonB-dependent receptor, beta-barrel domain"/>
    <property type="match status" value="1"/>
</dbReference>
<organism evidence="8 9">
    <name type="scientific">Phenylobacterium zucineum (strain HLK1)</name>
    <dbReference type="NCBI Taxonomy" id="450851"/>
    <lineage>
        <taxon>Bacteria</taxon>
        <taxon>Pseudomonadati</taxon>
        <taxon>Pseudomonadota</taxon>
        <taxon>Alphaproteobacteria</taxon>
        <taxon>Caulobacterales</taxon>
        <taxon>Caulobacteraceae</taxon>
        <taxon>Phenylobacterium</taxon>
    </lineage>
</organism>
<evidence type="ECO:0000256" key="1">
    <source>
        <dbReference type="ARBA" id="ARBA00004442"/>
    </source>
</evidence>
<keyword evidence="5" id="KW-0732">Signal</keyword>
<feature type="chain" id="PRO_5002825370" evidence="5">
    <location>
        <begin position="29"/>
        <end position="1029"/>
    </location>
</feature>
<accession>B4RG40</accession>
<feature type="signal peptide" evidence="5">
    <location>
        <begin position="1"/>
        <end position="28"/>
    </location>
</feature>
<name>B4RG40_PHEZH</name>
<feature type="domain" description="TonB-dependent receptor-like beta-barrel" evidence="6">
    <location>
        <begin position="450"/>
        <end position="994"/>
    </location>
</feature>
<evidence type="ECO:0000256" key="4">
    <source>
        <dbReference type="RuleBase" id="RU003357"/>
    </source>
</evidence>
<evidence type="ECO:0000259" key="7">
    <source>
        <dbReference type="Pfam" id="PF07715"/>
    </source>
</evidence>
<dbReference type="Proteomes" id="UP000001868">
    <property type="component" value="Chromosome"/>
</dbReference>
<gene>
    <name evidence="8" type="ordered locus">PHZ_c0750</name>
</gene>
<evidence type="ECO:0000313" key="9">
    <source>
        <dbReference type="Proteomes" id="UP000001868"/>
    </source>
</evidence>
<dbReference type="STRING" id="450851.PHZ_c0750"/>
<dbReference type="AlphaFoldDB" id="B4RG40"/>
<dbReference type="eggNOG" id="COG4206">
    <property type="taxonomic scope" value="Bacteria"/>
</dbReference>
<reference evidence="8 9" key="1">
    <citation type="journal article" date="2008" name="BMC Genomics">
        <title>Complete genome of Phenylobacterium zucineum - a novel facultative intracellular bacterium isolated from human erythroleukemia cell line K562.</title>
        <authorList>
            <person name="Luo Y."/>
            <person name="Xu X."/>
            <person name="Ding Z."/>
            <person name="Liu Z."/>
            <person name="Zhang B."/>
            <person name="Yan Z."/>
            <person name="Sun J."/>
            <person name="Hu S."/>
            <person name="Hu X."/>
        </authorList>
    </citation>
    <scope>NUCLEOTIDE SEQUENCE [LARGE SCALE GENOMIC DNA]</scope>
    <source>
        <strain evidence="8 9">HLK1</strain>
    </source>
</reference>
<dbReference type="PANTHER" id="PTHR47234">
    <property type="match status" value="1"/>
</dbReference>
<dbReference type="OrthoDB" id="7051241at2"/>
<keyword evidence="3" id="KW-0998">Cell outer membrane</keyword>
<dbReference type="InterPro" id="IPR036942">
    <property type="entry name" value="Beta-barrel_TonB_sf"/>
</dbReference>
<dbReference type="SUPFAM" id="SSF56935">
    <property type="entry name" value="Porins"/>
    <property type="match status" value="1"/>
</dbReference>